<dbReference type="AlphaFoldDB" id="S7PS29"/>
<proteinExistence type="predicted"/>
<gene>
    <name evidence="1" type="ORF">GLOTRDRAFT_134175</name>
</gene>
<organism evidence="1 2">
    <name type="scientific">Gloeophyllum trabeum (strain ATCC 11539 / FP-39264 / Madison 617)</name>
    <name type="common">Brown rot fungus</name>
    <dbReference type="NCBI Taxonomy" id="670483"/>
    <lineage>
        <taxon>Eukaryota</taxon>
        <taxon>Fungi</taxon>
        <taxon>Dikarya</taxon>
        <taxon>Basidiomycota</taxon>
        <taxon>Agaricomycotina</taxon>
        <taxon>Agaricomycetes</taxon>
        <taxon>Gloeophyllales</taxon>
        <taxon>Gloeophyllaceae</taxon>
        <taxon>Gloeophyllum</taxon>
    </lineage>
</organism>
<dbReference type="RefSeq" id="XP_007871354.1">
    <property type="nucleotide sequence ID" value="XM_007873163.1"/>
</dbReference>
<reference evidence="1 2" key="1">
    <citation type="journal article" date="2012" name="Science">
        <title>The Paleozoic origin of enzymatic lignin decomposition reconstructed from 31 fungal genomes.</title>
        <authorList>
            <person name="Floudas D."/>
            <person name="Binder M."/>
            <person name="Riley R."/>
            <person name="Barry K."/>
            <person name="Blanchette R.A."/>
            <person name="Henrissat B."/>
            <person name="Martinez A.T."/>
            <person name="Otillar R."/>
            <person name="Spatafora J.W."/>
            <person name="Yadav J.S."/>
            <person name="Aerts A."/>
            <person name="Benoit I."/>
            <person name="Boyd A."/>
            <person name="Carlson A."/>
            <person name="Copeland A."/>
            <person name="Coutinho P.M."/>
            <person name="de Vries R.P."/>
            <person name="Ferreira P."/>
            <person name="Findley K."/>
            <person name="Foster B."/>
            <person name="Gaskell J."/>
            <person name="Glotzer D."/>
            <person name="Gorecki P."/>
            <person name="Heitman J."/>
            <person name="Hesse C."/>
            <person name="Hori C."/>
            <person name="Igarashi K."/>
            <person name="Jurgens J.A."/>
            <person name="Kallen N."/>
            <person name="Kersten P."/>
            <person name="Kohler A."/>
            <person name="Kuees U."/>
            <person name="Kumar T.K.A."/>
            <person name="Kuo A."/>
            <person name="LaButti K."/>
            <person name="Larrondo L.F."/>
            <person name="Lindquist E."/>
            <person name="Ling A."/>
            <person name="Lombard V."/>
            <person name="Lucas S."/>
            <person name="Lundell T."/>
            <person name="Martin R."/>
            <person name="McLaughlin D.J."/>
            <person name="Morgenstern I."/>
            <person name="Morin E."/>
            <person name="Murat C."/>
            <person name="Nagy L.G."/>
            <person name="Nolan M."/>
            <person name="Ohm R.A."/>
            <person name="Patyshakuliyeva A."/>
            <person name="Rokas A."/>
            <person name="Ruiz-Duenas F.J."/>
            <person name="Sabat G."/>
            <person name="Salamov A."/>
            <person name="Samejima M."/>
            <person name="Schmutz J."/>
            <person name="Slot J.C."/>
            <person name="St John F."/>
            <person name="Stenlid J."/>
            <person name="Sun H."/>
            <person name="Sun S."/>
            <person name="Syed K."/>
            <person name="Tsang A."/>
            <person name="Wiebenga A."/>
            <person name="Young D."/>
            <person name="Pisabarro A."/>
            <person name="Eastwood D.C."/>
            <person name="Martin F."/>
            <person name="Cullen D."/>
            <person name="Grigoriev I.V."/>
            <person name="Hibbett D.S."/>
        </authorList>
    </citation>
    <scope>NUCLEOTIDE SEQUENCE [LARGE SCALE GENOMIC DNA]</scope>
    <source>
        <strain evidence="1 2">ATCC 11539</strain>
    </source>
</reference>
<dbReference type="KEGG" id="gtr:GLOTRDRAFT_134175"/>
<evidence type="ECO:0000313" key="1">
    <source>
        <dbReference type="EMBL" id="EPQ50187.1"/>
    </source>
</evidence>
<sequence length="98" mass="10852">DAVRGWSGLGYGDEFAEDDRRLLAPSFGNGESQNGAAVLGDNGVAVQVEQRPQARRDEQAMLTPGYEEVAGMEEWMEDNEYDFADGQHNGNTDTYDQY</sequence>
<dbReference type="EMBL" id="KB469330">
    <property type="protein sequence ID" value="EPQ50187.1"/>
    <property type="molecule type" value="Genomic_DNA"/>
</dbReference>
<dbReference type="HOGENOM" id="CLU_2339129_0_0_1"/>
<protein>
    <submittedName>
        <fullName evidence="1">Uncharacterized protein</fullName>
    </submittedName>
</protein>
<keyword evidence="2" id="KW-1185">Reference proteome</keyword>
<evidence type="ECO:0000313" key="2">
    <source>
        <dbReference type="Proteomes" id="UP000030669"/>
    </source>
</evidence>
<dbReference type="OrthoDB" id="3062339at2759"/>
<dbReference type="GeneID" id="19302946"/>
<dbReference type="STRING" id="670483.S7PS29"/>
<accession>S7PS29</accession>
<feature type="non-terminal residue" evidence="1">
    <location>
        <position position="1"/>
    </location>
</feature>
<name>S7PS29_GLOTA</name>
<dbReference type="Proteomes" id="UP000030669">
    <property type="component" value="Unassembled WGS sequence"/>
</dbReference>